<dbReference type="EMBL" id="JANRMS010002090">
    <property type="protein sequence ID" value="KAJ3524378.1"/>
    <property type="molecule type" value="Genomic_DNA"/>
</dbReference>
<comment type="caution">
    <text evidence="1">The sequence shown here is derived from an EMBL/GenBank/DDBJ whole genome shotgun (WGS) entry which is preliminary data.</text>
</comment>
<reference evidence="1" key="1">
    <citation type="submission" date="2022-08" db="EMBL/GenBank/DDBJ databases">
        <title>Genome Sequence of Fusarium decemcellulare.</title>
        <authorList>
            <person name="Buettner E."/>
        </authorList>
    </citation>
    <scope>NUCLEOTIDE SEQUENCE</scope>
    <source>
        <strain evidence="1">Babe19</strain>
    </source>
</reference>
<name>A0ACC1RQ14_9HYPO</name>
<evidence type="ECO:0000313" key="2">
    <source>
        <dbReference type="Proteomes" id="UP001148629"/>
    </source>
</evidence>
<evidence type="ECO:0000313" key="1">
    <source>
        <dbReference type="EMBL" id="KAJ3524378.1"/>
    </source>
</evidence>
<protein>
    <submittedName>
        <fullName evidence="1">Uncharacterized protein</fullName>
    </submittedName>
</protein>
<dbReference type="Proteomes" id="UP001148629">
    <property type="component" value="Unassembled WGS sequence"/>
</dbReference>
<proteinExistence type="predicted"/>
<organism evidence="1 2">
    <name type="scientific">Fusarium decemcellulare</name>
    <dbReference type="NCBI Taxonomy" id="57161"/>
    <lineage>
        <taxon>Eukaryota</taxon>
        <taxon>Fungi</taxon>
        <taxon>Dikarya</taxon>
        <taxon>Ascomycota</taxon>
        <taxon>Pezizomycotina</taxon>
        <taxon>Sordariomycetes</taxon>
        <taxon>Hypocreomycetidae</taxon>
        <taxon>Hypocreales</taxon>
        <taxon>Nectriaceae</taxon>
        <taxon>Fusarium</taxon>
        <taxon>Fusarium decemcellulare species complex</taxon>
    </lineage>
</organism>
<sequence length="283" mass="32489">MAGHQLDARDSGAKANVFIQLLVVVVFRFMTLGFVRRWLKSPGSIVFPFPGICIKSTPFTSTSEADAMRFVSQNTAIPVPKVYCAFEHKKRAYIVMQRIKGQDLSFGWVQRSEESKSRILDELKSMMQQLRRLAPPSGISVANVNGGAIYDQRLPKKSFWGPFATIREFHRELRNGIEAENIQDDKATPGLKDLIAFHDQSWPQPVFTHGDLSSLNVIAQGDKVVGIIDWETAAWMPPYWEYTSAWNVNPQNRFWQKEVDKFLDPMPRALEMERIRRQYFGDF</sequence>
<keyword evidence="2" id="KW-1185">Reference proteome</keyword>
<gene>
    <name evidence="1" type="ORF">NM208_g12078</name>
</gene>
<accession>A0ACC1RQ14</accession>